<evidence type="ECO:0000313" key="1">
    <source>
        <dbReference type="EMBL" id="BBO72371.1"/>
    </source>
</evidence>
<dbReference type="Proteomes" id="UP000427906">
    <property type="component" value="Chromosome"/>
</dbReference>
<sequence length="84" mass="9342">MDAYANGVLIAEYWPKLPVGLGYSFVPVSIYQNLAGQADEIRFIFQVRTSNSNSRAYSKRIIIDHPSSTVSITPKKKVVVVPLD</sequence>
<dbReference type="RefSeq" id="WP_155320076.1">
    <property type="nucleotide sequence ID" value="NZ_AP021874.1"/>
</dbReference>
<proteinExistence type="predicted"/>
<dbReference type="AlphaFoldDB" id="A0A5K7YYW8"/>
<protein>
    <submittedName>
        <fullName evidence="1">Uncharacterized protein</fullName>
    </submittedName>
</protein>
<dbReference type="KEGG" id="dalk:DSCA_63010"/>
<name>A0A5K7YYW8_9BACT</name>
<evidence type="ECO:0000313" key="2">
    <source>
        <dbReference type="Proteomes" id="UP000427906"/>
    </source>
</evidence>
<dbReference type="EMBL" id="AP021874">
    <property type="protein sequence ID" value="BBO72371.1"/>
    <property type="molecule type" value="Genomic_DNA"/>
</dbReference>
<gene>
    <name evidence="1" type="ORF">DSCA_63010</name>
</gene>
<keyword evidence="2" id="KW-1185">Reference proteome</keyword>
<accession>A0A5K7YYW8</accession>
<organism evidence="1 2">
    <name type="scientific">Desulfosarcina alkanivorans</name>
    <dbReference type="NCBI Taxonomy" id="571177"/>
    <lineage>
        <taxon>Bacteria</taxon>
        <taxon>Pseudomonadati</taxon>
        <taxon>Thermodesulfobacteriota</taxon>
        <taxon>Desulfobacteria</taxon>
        <taxon>Desulfobacterales</taxon>
        <taxon>Desulfosarcinaceae</taxon>
        <taxon>Desulfosarcina</taxon>
    </lineage>
</organism>
<reference evidence="1 2" key="1">
    <citation type="submission" date="2019-11" db="EMBL/GenBank/DDBJ databases">
        <title>Comparative genomics of hydrocarbon-degrading Desulfosarcina strains.</title>
        <authorList>
            <person name="Watanabe M."/>
            <person name="Kojima H."/>
            <person name="Fukui M."/>
        </authorList>
    </citation>
    <scope>NUCLEOTIDE SEQUENCE [LARGE SCALE GENOMIC DNA]</scope>
    <source>
        <strain evidence="1 2">PL12</strain>
    </source>
</reference>